<dbReference type="KEGG" id="dde:Dde_0738"/>
<keyword evidence="2" id="KW-1185">Reference proteome</keyword>
<keyword evidence="1" id="KW-0808">Transferase</keyword>
<dbReference type="Pfam" id="PF13692">
    <property type="entry name" value="Glyco_trans_1_4"/>
    <property type="match status" value="1"/>
</dbReference>
<dbReference type="eggNOG" id="COG0438">
    <property type="taxonomic scope" value="Bacteria"/>
</dbReference>
<dbReference type="CAZy" id="GT4">
    <property type="family name" value="Glycosyltransferase Family 4"/>
</dbReference>
<dbReference type="STRING" id="207559.Dde_0738"/>
<dbReference type="HOGENOM" id="CLU_009583_14_2_7"/>
<evidence type="ECO:0000313" key="1">
    <source>
        <dbReference type="EMBL" id="ABB37539.1"/>
    </source>
</evidence>
<dbReference type="PANTHER" id="PTHR45947:SF14">
    <property type="entry name" value="SLL1723 PROTEIN"/>
    <property type="match status" value="1"/>
</dbReference>
<dbReference type="EMBL" id="CP000112">
    <property type="protein sequence ID" value="ABB37539.1"/>
    <property type="molecule type" value="Genomic_DNA"/>
</dbReference>
<reference evidence="1 2" key="1">
    <citation type="journal article" date="2011" name="J. Bacteriol.">
        <title>Complete genome sequence and updated annotation of Desulfovibrio alaskensis G20.</title>
        <authorList>
            <person name="Hauser L.J."/>
            <person name="Land M.L."/>
            <person name="Brown S.D."/>
            <person name="Larimer F."/>
            <person name="Keller K.L."/>
            <person name="Rapp-Giles B.J."/>
            <person name="Price M.N."/>
            <person name="Lin M."/>
            <person name="Bruce D.C."/>
            <person name="Detter J.C."/>
            <person name="Tapia R."/>
            <person name="Han C.S."/>
            <person name="Goodwin L.A."/>
            <person name="Cheng J.F."/>
            <person name="Pitluck S."/>
            <person name="Copeland A."/>
            <person name="Lucas S."/>
            <person name="Nolan M."/>
            <person name="Lapidus A.L."/>
            <person name="Palumbo A.V."/>
            <person name="Wall J.D."/>
        </authorList>
    </citation>
    <scope>NUCLEOTIDE SEQUENCE [LARGE SCALE GENOMIC DNA]</scope>
    <source>
        <strain evidence="2">ATCC BAA 1058 / DSM 17464 / G20</strain>
    </source>
</reference>
<dbReference type="PANTHER" id="PTHR45947">
    <property type="entry name" value="SULFOQUINOVOSYL TRANSFERASE SQD2"/>
    <property type="match status" value="1"/>
</dbReference>
<dbReference type="GO" id="GO:0016757">
    <property type="term" value="F:glycosyltransferase activity"/>
    <property type="evidence" value="ECO:0007669"/>
    <property type="project" value="UniProtKB-ARBA"/>
</dbReference>
<organism evidence="1 2">
    <name type="scientific">Oleidesulfovibrio alaskensis (strain ATCC BAA-1058 / DSM 17464 / G20)</name>
    <name type="common">Desulfovibrio alaskensis</name>
    <dbReference type="NCBI Taxonomy" id="207559"/>
    <lineage>
        <taxon>Bacteria</taxon>
        <taxon>Pseudomonadati</taxon>
        <taxon>Thermodesulfobacteriota</taxon>
        <taxon>Desulfovibrionia</taxon>
        <taxon>Desulfovibrionales</taxon>
        <taxon>Desulfovibrionaceae</taxon>
        <taxon>Oleidesulfovibrio</taxon>
    </lineage>
</organism>
<dbReference type="AlphaFoldDB" id="Q314V7"/>
<gene>
    <name evidence="1" type="ordered locus">Dde_0738</name>
</gene>
<dbReference type="RefSeq" id="WP_011366818.1">
    <property type="nucleotide sequence ID" value="NC_007519.1"/>
</dbReference>
<proteinExistence type="predicted"/>
<accession>Q314V7</accession>
<dbReference type="Proteomes" id="UP000002710">
    <property type="component" value="Chromosome"/>
</dbReference>
<sequence length="443" mass="48105">MTRHTALQNNREAPVLGFVLKGYPRISETFIANEIRLLEEQGLSIRIFSMRAPRESFSHDSVRAIRAQVTYLPESMLRGLPVLLRHTLRRLLRDPAAFRRAASLWLARRKGTEKLHTWAKHFMQACCLADAAEHNGPHIGHLHAHFAHTPASVALYAAELLRIPFSFTAHAKDIYTQPPQRLKFKLDRAAFAVTCTGYNKQHLDGMGSRTPVHTVYHGIDLGLFNPAACTPPVPPPYTVMTVARFVEKKGLGIVAQALGLLRGQGLDVRWLLVGDGNAKARRKLAAQIRQAGMQGHVTMTGTLTHTQVLEQYNGVHAFALGCLLAKNGDRDGIPNVIAEAMALGVPVAATGVSGIPELIIHGRTGMLAPPDDAAALADALRPLLTDTALRQKITQAARSHVEAVFDSTKQTACLARIFADTAGHARTGAAVSGTQHSGRPTLS</sequence>
<name>Q314V7_OLEA2</name>
<dbReference type="SUPFAM" id="SSF53756">
    <property type="entry name" value="UDP-Glycosyltransferase/glycogen phosphorylase"/>
    <property type="match status" value="1"/>
</dbReference>
<dbReference type="InterPro" id="IPR050194">
    <property type="entry name" value="Glycosyltransferase_grp1"/>
</dbReference>
<evidence type="ECO:0000313" key="2">
    <source>
        <dbReference type="Proteomes" id="UP000002710"/>
    </source>
</evidence>
<dbReference type="Gene3D" id="3.40.50.2000">
    <property type="entry name" value="Glycogen Phosphorylase B"/>
    <property type="match status" value="2"/>
</dbReference>
<protein>
    <submittedName>
        <fullName evidence="1">Glycosyl transferase group 1</fullName>
    </submittedName>
</protein>